<evidence type="ECO:0000313" key="3">
    <source>
        <dbReference type="Proteomes" id="UP000823399"/>
    </source>
</evidence>
<dbReference type="PANTHER" id="PTHR10826">
    <property type="entry name" value="COMPLEMENT COMPONENT 1"/>
    <property type="match status" value="1"/>
</dbReference>
<proteinExistence type="predicted"/>
<accession>A0A9P7JSN6</accession>
<dbReference type="SUPFAM" id="SSF54529">
    <property type="entry name" value="Mitochondrial glycoprotein MAM33-like"/>
    <property type="match status" value="1"/>
</dbReference>
<sequence>MSVLRALRQVAASSSRACCSSCGSLWPLAPCDRTACSTGCCKSFLSIYVSFFGGFDTHSFWVAIADVVLSQKLAEELKYEKEAVADVPGEPEFLKTFKDQGIWEIQDVAGNDEVTLVRKFGNETIRMMFSIADIQNAEEEPEYEQEEGEGGEEQPPHSYPIRASFSITKGNAKGSINIDTMCQEGAFIIDNMSYYPDAQLGTELTAEADWKRRGLYIGPQFDTLDVSVQEEIEKWLQERGINENLATFVPEYSEFKEQKEYVRWLDNVKNFVDA</sequence>
<gene>
    <name evidence="2" type="ORF">F5147DRAFT_805102</name>
</gene>
<dbReference type="InterPro" id="IPR003428">
    <property type="entry name" value="MAM33"/>
</dbReference>
<dbReference type="EMBL" id="JABBWM010000037">
    <property type="protein sequence ID" value="KAG2105756.1"/>
    <property type="molecule type" value="Genomic_DNA"/>
</dbReference>
<dbReference type="GeneID" id="64705606"/>
<name>A0A9P7JSN6_9AGAM</name>
<reference evidence="2" key="1">
    <citation type="journal article" date="2020" name="New Phytol.">
        <title>Comparative genomics reveals dynamic genome evolution in host specialist ectomycorrhizal fungi.</title>
        <authorList>
            <person name="Lofgren L.A."/>
            <person name="Nguyen N.H."/>
            <person name="Vilgalys R."/>
            <person name="Ruytinx J."/>
            <person name="Liao H.L."/>
            <person name="Branco S."/>
            <person name="Kuo A."/>
            <person name="LaButti K."/>
            <person name="Lipzen A."/>
            <person name="Andreopoulos W."/>
            <person name="Pangilinan J."/>
            <person name="Riley R."/>
            <person name="Hundley H."/>
            <person name="Na H."/>
            <person name="Barry K."/>
            <person name="Grigoriev I.V."/>
            <person name="Stajich J.E."/>
            <person name="Kennedy P.G."/>
        </authorList>
    </citation>
    <scope>NUCLEOTIDE SEQUENCE</scope>
    <source>
        <strain evidence="2">FC423</strain>
    </source>
</reference>
<protein>
    <submittedName>
        <fullName evidence="2">Mitochondrial glycoprotein</fullName>
    </submittedName>
</protein>
<dbReference type="Proteomes" id="UP000823399">
    <property type="component" value="Unassembled WGS sequence"/>
</dbReference>
<organism evidence="2 3">
    <name type="scientific">Suillus discolor</name>
    <dbReference type="NCBI Taxonomy" id="1912936"/>
    <lineage>
        <taxon>Eukaryota</taxon>
        <taxon>Fungi</taxon>
        <taxon>Dikarya</taxon>
        <taxon>Basidiomycota</taxon>
        <taxon>Agaricomycotina</taxon>
        <taxon>Agaricomycetes</taxon>
        <taxon>Agaricomycetidae</taxon>
        <taxon>Boletales</taxon>
        <taxon>Suillineae</taxon>
        <taxon>Suillaceae</taxon>
        <taxon>Suillus</taxon>
    </lineage>
</organism>
<dbReference type="OrthoDB" id="278212at2759"/>
<dbReference type="GO" id="GO:0005759">
    <property type="term" value="C:mitochondrial matrix"/>
    <property type="evidence" value="ECO:0007669"/>
    <property type="project" value="InterPro"/>
</dbReference>
<dbReference type="GO" id="GO:0042256">
    <property type="term" value="P:cytosolic ribosome assembly"/>
    <property type="evidence" value="ECO:0007669"/>
    <property type="project" value="TreeGrafter"/>
</dbReference>
<feature type="compositionally biased region" description="Acidic residues" evidence="1">
    <location>
        <begin position="136"/>
        <end position="152"/>
    </location>
</feature>
<comment type="caution">
    <text evidence="2">The sequence shown here is derived from an EMBL/GenBank/DDBJ whole genome shotgun (WGS) entry which is preliminary data.</text>
</comment>
<dbReference type="Gene3D" id="3.10.280.10">
    <property type="entry name" value="Mitochondrial glycoprotein"/>
    <property type="match status" value="1"/>
</dbReference>
<dbReference type="Pfam" id="PF02330">
    <property type="entry name" value="MAM33"/>
    <property type="match status" value="1"/>
</dbReference>
<evidence type="ECO:0000256" key="1">
    <source>
        <dbReference type="SAM" id="MobiDB-lite"/>
    </source>
</evidence>
<dbReference type="PANTHER" id="PTHR10826:SF1">
    <property type="entry name" value="COMPLEMENT COMPONENT 1 Q SUBCOMPONENT-BINDING PROTEIN, MITOCHONDRIAL"/>
    <property type="match status" value="1"/>
</dbReference>
<feature type="region of interest" description="Disordered" evidence="1">
    <location>
        <begin position="136"/>
        <end position="158"/>
    </location>
</feature>
<dbReference type="RefSeq" id="XP_041291312.1">
    <property type="nucleotide sequence ID" value="XM_041443347.1"/>
</dbReference>
<dbReference type="InterPro" id="IPR036561">
    <property type="entry name" value="MAM33_sf"/>
</dbReference>
<keyword evidence="3" id="KW-1185">Reference proteome</keyword>
<evidence type="ECO:0000313" key="2">
    <source>
        <dbReference type="EMBL" id="KAG2105756.1"/>
    </source>
</evidence>
<dbReference type="AlphaFoldDB" id="A0A9P7JSN6"/>